<dbReference type="Pfam" id="PF00486">
    <property type="entry name" value="Trans_reg_C"/>
    <property type="match status" value="1"/>
</dbReference>
<dbReference type="InterPro" id="IPR036388">
    <property type="entry name" value="WH-like_DNA-bd_sf"/>
</dbReference>
<dbReference type="InterPro" id="IPR011006">
    <property type="entry name" value="CheY-like_superfamily"/>
</dbReference>
<dbReference type="SUPFAM" id="SSF52172">
    <property type="entry name" value="CheY-like"/>
    <property type="match status" value="1"/>
</dbReference>
<dbReference type="Pfam" id="PF00072">
    <property type="entry name" value="Response_reg"/>
    <property type="match status" value="1"/>
</dbReference>
<dbReference type="InterPro" id="IPR016032">
    <property type="entry name" value="Sig_transdc_resp-reg_C-effctor"/>
</dbReference>
<keyword evidence="9" id="KW-1185">Reference proteome</keyword>
<dbReference type="CDD" id="cd00383">
    <property type="entry name" value="trans_reg_C"/>
    <property type="match status" value="1"/>
</dbReference>
<evidence type="ECO:0000259" key="6">
    <source>
        <dbReference type="PROSITE" id="PS50110"/>
    </source>
</evidence>
<sequence length="230" mass="26393">MKKVLVIEDDLDIAELISIHLKDLECEMIHIENGDEGFSVAINGTFDLILLDLMLPGMSGEEICASLRKEGVNTPIMMVTAKSEEMDRVTGLELGADVYITKPFSVLEFKARVKALFRRIKIAQEEKSDPKKKIRYNHLEINLDGKFASLYGERLCLTPKEFELLALLATHPGKSFSRKKLLQLVWDYDYQGFEHTVNSHINRLRTKIEKDMQHPEYILTSWGIGYRFAD</sequence>
<evidence type="ECO:0000256" key="4">
    <source>
        <dbReference type="PROSITE-ProRule" id="PRU00169"/>
    </source>
</evidence>
<dbReference type="Proteomes" id="UP001589654">
    <property type="component" value="Unassembled WGS sequence"/>
</dbReference>
<dbReference type="RefSeq" id="WP_290247689.1">
    <property type="nucleotide sequence ID" value="NZ_JAUFQT010000001.1"/>
</dbReference>
<dbReference type="SMART" id="SM00862">
    <property type="entry name" value="Trans_reg_C"/>
    <property type="match status" value="1"/>
</dbReference>
<dbReference type="SUPFAM" id="SSF46894">
    <property type="entry name" value="C-terminal effector domain of the bipartite response regulators"/>
    <property type="match status" value="1"/>
</dbReference>
<feature type="DNA-binding region" description="OmpR/PhoB-type" evidence="5">
    <location>
        <begin position="131"/>
        <end position="230"/>
    </location>
</feature>
<organism evidence="8 9">
    <name type="scientific">Echinicola jeungdonensis</name>
    <dbReference type="NCBI Taxonomy" id="709343"/>
    <lineage>
        <taxon>Bacteria</taxon>
        <taxon>Pseudomonadati</taxon>
        <taxon>Bacteroidota</taxon>
        <taxon>Cytophagia</taxon>
        <taxon>Cytophagales</taxon>
        <taxon>Cyclobacteriaceae</taxon>
        <taxon>Echinicola</taxon>
    </lineage>
</organism>
<evidence type="ECO:0000256" key="3">
    <source>
        <dbReference type="ARBA" id="ARBA00023125"/>
    </source>
</evidence>
<protein>
    <submittedName>
        <fullName evidence="8">Response regulator transcription factor</fullName>
    </submittedName>
</protein>
<dbReference type="Gene3D" id="3.40.50.2300">
    <property type="match status" value="1"/>
</dbReference>
<accession>A0ABV5J6K0</accession>
<dbReference type="InterPro" id="IPR039420">
    <property type="entry name" value="WalR-like"/>
</dbReference>
<feature type="modified residue" description="4-aspartylphosphate" evidence="4">
    <location>
        <position position="52"/>
    </location>
</feature>
<evidence type="ECO:0000256" key="1">
    <source>
        <dbReference type="ARBA" id="ARBA00022553"/>
    </source>
</evidence>
<dbReference type="InterPro" id="IPR001789">
    <property type="entry name" value="Sig_transdc_resp-reg_receiver"/>
</dbReference>
<evidence type="ECO:0000259" key="7">
    <source>
        <dbReference type="PROSITE" id="PS51755"/>
    </source>
</evidence>
<evidence type="ECO:0000313" key="8">
    <source>
        <dbReference type="EMBL" id="MFB9212445.1"/>
    </source>
</evidence>
<evidence type="ECO:0000313" key="9">
    <source>
        <dbReference type="Proteomes" id="UP001589654"/>
    </source>
</evidence>
<dbReference type="PANTHER" id="PTHR48111:SF40">
    <property type="entry name" value="PHOSPHATE REGULON TRANSCRIPTIONAL REGULATORY PROTEIN PHOB"/>
    <property type="match status" value="1"/>
</dbReference>
<dbReference type="PROSITE" id="PS50110">
    <property type="entry name" value="RESPONSE_REGULATORY"/>
    <property type="match status" value="1"/>
</dbReference>
<dbReference type="EMBL" id="JBHMEW010000061">
    <property type="protein sequence ID" value="MFB9212445.1"/>
    <property type="molecule type" value="Genomic_DNA"/>
</dbReference>
<reference evidence="8 9" key="1">
    <citation type="submission" date="2024-09" db="EMBL/GenBank/DDBJ databases">
        <authorList>
            <person name="Sun Q."/>
            <person name="Mori K."/>
        </authorList>
    </citation>
    <scope>NUCLEOTIDE SEQUENCE [LARGE SCALE GENOMIC DNA]</scope>
    <source>
        <strain evidence="8 9">CECT 7682</strain>
    </source>
</reference>
<dbReference type="Gene3D" id="1.10.10.10">
    <property type="entry name" value="Winged helix-like DNA-binding domain superfamily/Winged helix DNA-binding domain"/>
    <property type="match status" value="1"/>
</dbReference>
<gene>
    <name evidence="8" type="ORF">ACFFUR_11565</name>
</gene>
<evidence type="ECO:0000256" key="5">
    <source>
        <dbReference type="PROSITE-ProRule" id="PRU01091"/>
    </source>
</evidence>
<keyword evidence="2" id="KW-0902">Two-component regulatory system</keyword>
<dbReference type="PROSITE" id="PS51755">
    <property type="entry name" value="OMPR_PHOB"/>
    <property type="match status" value="1"/>
</dbReference>
<name>A0ABV5J6K0_9BACT</name>
<proteinExistence type="predicted"/>
<dbReference type="Gene3D" id="6.10.250.690">
    <property type="match status" value="1"/>
</dbReference>
<keyword evidence="3 5" id="KW-0238">DNA-binding</keyword>
<dbReference type="SMART" id="SM00448">
    <property type="entry name" value="REC"/>
    <property type="match status" value="1"/>
</dbReference>
<comment type="caution">
    <text evidence="8">The sequence shown here is derived from an EMBL/GenBank/DDBJ whole genome shotgun (WGS) entry which is preliminary data.</text>
</comment>
<dbReference type="InterPro" id="IPR001867">
    <property type="entry name" value="OmpR/PhoB-type_DNA-bd"/>
</dbReference>
<feature type="domain" description="OmpR/PhoB-type" evidence="7">
    <location>
        <begin position="131"/>
        <end position="230"/>
    </location>
</feature>
<dbReference type="CDD" id="cd17574">
    <property type="entry name" value="REC_OmpR"/>
    <property type="match status" value="1"/>
</dbReference>
<keyword evidence="1 4" id="KW-0597">Phosphoprotein</keyword>
<evidence type="ECO:0000256" key="2">
    <source>
        <dbReference type="ARBA" id="ARBA00023012"/>
    </source>
</evidence>
<feature type="domain" description="Response regulatory" evidence="6">
    <location>
        <begin position="3"/>
        <end position="117"/>
    </location>
</feature>
<dbReference type="PANTHER" id="PTHR48111">
    <property type="entry name" value="REGULATOR OF RPOS"/>
    <property type="match status" value="1"/>
</dbReference>